<evidence type="ECO:0000313" key="3">
    <source>
        <dbReference type="Proteomes" id="UP000298030"/>
    </source>
</evidence>
<keyword evidence="1" id="KW-0812">Transmembrane</keyword>
<accession>A0A4Y7SX35</accession>
<dbReference type="EMBL" id="QPFP01000050">
    <property type="protein sequence ID" value="TEB26271.1"/>
    <property type="molecule type" value="Genomic_DNA"/>
</dbReference>
<feature type="transmembrane region" description="Helical" evidence="1">
    <location>
        <begin position="205"/>
        <end position="226"/>
    </location>
</feature>
<keyword evidence="1" id="KW-1133">Transmembrane helix</keyword>
<comment type="caution">
    <text evidence="2">The sequence shown here is derived from an EMBL/GenBank/DDBJ whole genome shotgun (WGS) entry which is preliminary data.</text>
</comment>
<reference evidence="2 3" key="1">
    <citation type="journal article" date="2019" name="Nat. Ecol. Evol.">
        <title>Megaphylogeny resolves global patterns of mushroom evolution.</title>
        <authorList>
            <person name="Varga T."/>
            <person name="Krizsan K."/>
            <person name="Foldi C."/>
            <person name="Dima B."/>
            <person name="Sanchez-Garcia M."/>
            <person name="Sanchez-Ramirez S."/>
            <person name="Szollosi G.J."/>
            <person name="Szarkandi J.G."/>
            <person name="Papp V."/>
            <person name="Albert L."/>
            <person name="Andreopoulos W."/>
            <person name="Angelini C."/>
            <person name="Antonin V."/>
            <person name="Barry K.W."/>
            <person name="Bougher N.L."/>
            <person name="Buchanan P."/>
            <person name="Buyck B."/>
            <person name="Bense V."/>
            <person name="Catcheside P."/>
            <person name="Chovatia M."/>
            <person name="Cooper J."/>
            <person name="Damon W."/>
            <person name="Desjardin D."/>
            <person name="Finy P."/>
            <person name="Geml J."/>
            <person name="Haridas S."/>
            <person name="Hughes K."/>
            <person name="Justo A."/>
            <person name="Karasinski D."/>
            <person name="Kautmanova I."/>
            <person name="Kiss B."/>
            <person name="Kocsube S."/>
            <person name="Kotiranta H."/>
            <person name="LaButti K.M."/>
            <person name="Lechner B.E."/>
            <person name="Liimatainen K."/>
            <person name="Lipzen A."/>
            <person name="Lukacs Z."/>
            <person name="Mihaltcheva S."/>
            <person name="Morgado L.N."/>
            <person name="Niskanen T."/>
            <person name="Noordeloos M.E."/>
            <person name="Ohm R.A."/>
            <person name="Ortiz-Santana B."/>
            <person name="Ovrebo C."/>
            <person name="Racz N."/>
            <person name="Riley R."/>
            <person name="Savchenko A."/>
            <person name="Shiryaev A."/>
            <person name="Soop K."/>
            <person name="Spirin V."/>
            <person name="Szebenyi C."/>
            <person name="Tomsovsky M."/>
            <person name="Tulloss R.E."/>
            <person name="Uehling J."/>
            <person name="Grigoriev I.V."/>
            <person name="Vagvolgyi C."/>
            <person name="Papp T."/>
            <person name="Martin F.M."/>
            <person name="Miettinen O."/>
            <person name="Hibbett D.S."/>
            <person name="Nagy L.G."/>
        </authorList>
    </citation>
    <scope>NUCLEOTIDE SEQUENCE [LARGE SCALE GENOMIC DNA]</scope>
    <source>
        <strain evidence="2 3">FP101781</strain>
    </source>
</reference>
<protein>
    <submittedName>
        <fullName evidence="2">Uncharacterized protein</fullName>
    </submittedName>
</protein>
<proteinExistence type="predicted"/>
<sequence length="237" mass="25816">MQITHKYPINEVKIVGPHSPPPRHFRTMHNPYILQTGPLIMGTLLGFFLNGVFVHATLCVCQTPCHRRSQYRFALDLDDYYSGFHSPEKHTFVYVVGVVAVIEALHLAFSTRTFYSTMAEGFGNPDVFVSTPLSSAAMPALNGAVGLCTQIFFACRILLLSKMSLGKVAACLVGLCSAAIGLSVQLSLLSHSIALSHSLKTTVTVWLSASVACDLIICIAITTILLRQRLSVNYTPS</sequence>
<name>A0A4Y7SX35_COPMI</name>
<feature type="transmembrane region" description="Helical" evidence="1">
    <location>
        <begin position="39"/>
        <end position="61"/>
    </location>
</feature>
<feature type="transmembrane region" description="Helical" evidence="1">
    <location>
        <begin position="135"/>
        <end position="159"/>
    </location>
</feature>
<organism evidence="2 3">
    <name type="scientific">Coprinellus micaceus</name>
    <name type="common">Glistening ink-cap mushroom</name>
    <name type="synonym">Coprinus micaceus</name>
    <dbReference type="NCBI Taxonomy" id="71717"/>
    <lineage>
        <taxon>Eukaryota</taxon>
        <taxon>Fungi</taxon>
        <taxon>Dikarya</taxon>
        <taxon>Basidiomycota</taxon>
        <taxon>Agaricomycotina</taxon>
        <taxon>Agaricomycetes</taxon>
        <taxon>Agaricomycetidae</taxon>
        <taxon>Agaricales</taxon>
        <taxon>Agaricineae</taxon>
        <taxon>Psathyrellaceae</taxon>
        <taxon>Coprinellus</taxon>
    </lineage>
</organism>
<evidence type="ECO:0000313" key="2">
    <source>
        <dbReference type="EMBL" id="TEB26271.1"/>
    </source>
</evidence>
<feature type="transmembrane region" description="Helical" evidence="1">
    <location>
        <begin position="92"/>
        <end position="115"/>
    </location>
</feature>
<dbReference type="PANTHER" id="PTHR40465:SF1">
    <property type="entry name" value="DUF6534 DOMAIN-CONTAINING PROTEIN"/>
    <property type="match status" value="1"/>
</dbReference>
<gene>
    <name evidence="2" type="ORF">FA13DRAFT_1817070</name>
</gene>
<dbReference type="AlphaFoldDB" id="A0A4Y7SX35"/>
<keyword evidence="3" id="KW-1185">Reference proteome</keyword>
<evidence type="ECO:0000256" key="1">
    <source>
        <dbReference type="SAM" id="Phobius"/>
    </source>
</evidence>
<dbReference type="Proteomes" id="UP000298030">
    <property type="component" value="Unassembled WGS sequence"/>
</dbReference>
<dbReference type="PANTHER" id="PTHR40465">
    <property type="entry name" value="CHROMOSOME 1, WHOLE GENOME SHOTGUN SEQUENCE"/>
    <property type="match status" value="1"/>
</dbReference>
<feature type="transmembrane region" description="Helical" evidence="1">
    <location>
        <begin position="171"/>
        <end position="193"/>
    </location>
</feature>
<keyword evidence="1" id="KW-0472">Membrane</keyword>
<dbReference type="STRING" id="71717.A0A4Y7SX35"/>